<evidence type="ECO:0000313" key="6">
    <source>
        <dbReference type="EnsemblMetazoa" id="XP_030850087"/>
    </source>
</evidence>
<feature type="compositionally biased region" description="Polar residues" evidence="4">
    <location>
        <begin position="67"/>
        <end position="78"/>
    </location>
</feature>
<dbReference type="Pfam" id="PF00078">
    <property type="entry name" value="RVT_1"/>
    <property type="match status" value="1"/>
</dbReference>
<dbReference type="PROSITE" id="PS50878">
    <property type="entry name" value="RT_POL"/>
    <property type="match status" value="1"/>
</dbReference>
<dbReference type="GeneID" id="105447398"/>
<feature type="compositionally biased region" description="Basic residues" evidence="4">
    <location>
        <begin position="999"/>
        <end position="1012"/>
    </location>
</feature>
<dbReference type="CDD" id="cd15517">
    <property type="entry name" value="PHD_TCF19_like"/>
    <property type="match status" value="1"/>
</dbReference>
<keyword evidence="3" id="KW-0862">Zinc</keyword>
<evidence type="ECO:0000256" key="2">
    <source>
        <dbReference type="ARBA" id="ARBA00022771"/>
    </source>
</evidence>
<dbReference type="CDD" id="cd01650">
    <property type="entry name" value="RT_nLTR_like"/>
    <property type="match status" value="1"/>
</dbReference>
<dbReference type="OrthoDB" id="10065856at2759"/>
<name>A0A7M7T2Z0_STRPU</name>
<dbReference type="InterPro" id="IPR001965">
    <property type="entry name" value="Znf_PHD"/>
</dbReference>
<dbReference type="Gene3D" id="3.30.40.10">
    <property type="entry name" value="Zinc/RING finger domain, C3HC4 (zinc finger)"/>
    <property type="match status" value="1"/>
</dbReference>
<feature type="region of interest" description="Disordered" evidence="4">
    <location>
        <begin position="999"/>
        <end position="1039"/>
    </location>
</feature>
<dbReference type="Pfam" id="PF14529">
    <property type="entry name" value="Exo_endo_phos_2"/>
    <property type="match status" value="1"/>
</dbReference>
<dbReference type="Proteomes" id="UP000007110">
    <property type="component" value="Unassembled WGS sequence"/>
</dbReference>
<dbReference type="PANTHER" id="PTHR33395:SF22">
    <property type="entry name" value="REVERSE TRANSCRIPTASE DOMAIN-CONTAINING PROTEIN"/>
    <property type="match status" value="1"/>
</dbReference>
<dbReference type="EnsemblMetazoa" id="XM_030994227">
    <property type="protein sequence ID" value="XP_030850087"/>
    <property type="gene ID" value="LOC105447398"/>
</dbReference>
<keyword evidence="7" id="KW-1185">Reference proteome</keyword>
<organism evidence="6 7">
    <name type="scientific">Strongylocentrotus purpuratus</name>
    <name type="common">Purple sea urchin</name>
    <dbReference type="NCBI Taxonomy" id="7668"/>
    <lineage>
        <taxon>Eukaryota</taxon>
        <taxon>Metazoa</taxon>
        <taxon>Echinodermata</taxon>
        <taxon>Eleutherozoa</taxon>
        <taxon>Echinozoa</taxon>
        <taxon>Echinoidea</taxon>
        <taxon>Euechinoidea</taxon>
        <taxon>Echinacea</taxon>
        <taxon>Camarodonta</taxon>
        <taxon>Echinidea</taxon>
        <taxon>Strongylocentrotidae</taxon>
        <taxon>Strongylocentrotus</taxon>
    </lineage>
</organism>
<dbReference type="SUPFAM" id="SSF56219">
    <property type="entry name" value="DNase I-like"/>
    <property type="match status" value="1"/>
</dbReference>
<dbReference type="RefSeq" id="XP_030850087.1">
    <property type="nucleotide sequence ID" value="XM_030994227.1"/>
</dbReference>
<dbReference type="SUPFAM" id="SSF57903">
    <property type="entry name" value="FYVE/PHD zinc finger"/>
    <property type="match status" value="1"/>
</dbReference>
<dbReference type="Pfam" id="PF00628">
    <property type="entry name" value="PHD"/>
    <property type="match status" value="1"/>
</dbReference>
<dbReference type="AlphaFoldDB" id="A0A7M7T2Z0"/>
<evidence type="ECO:0000313" key="7">
    <source>
        <dbReference type="Proteomes" id="UP000007110"/>
    </source>
</evidence>
<proteinExistence type="predicted"/>
<evidence type="ECO:0000256" key="4">
    <source>
        <dbReference type="SAM" id="MobiDB-lite"/>
    </source>
</evidence>
<feature type="compositionally biased region" description="Polar residues" evidence="4">
    <location>
        <begin position="90"/>
        <end position="117"/>
    </location>
</feature>
<feature type="region of interest" description="Disordered" evidence="4">
    <location>
        <begin position="67"/>
        <end position="127"/>
    </location>
</feature>
<dbReference type="SMART" id="SM00249">
    <property type="entry name" value="PHD"/>
    <property type="match status" value="1"/>
</dbReference>
<dbReference type="KEGG" id="spu:105447398"/>
<dbReference type="InterPro" id="IPR019787">
    <property type="entry name" value="Znf_PHD-finger"/>
</dbReference>
<evidence type="ECO:0000256" key="3">
    <source>
        <dbReference type="ARBA" id="ARBA00022833"/>
    </source>
</evidence>
<dbReference type="GO" id="GO:0008270">
    <property type="term" value="F:zinc ion binding"/>
    <property type="evidence" value="ECO:0007669"/>
    <property type="project" value="UniProtKB-KW"/>
</dbReference>
<sequence>MSVACDSCDTWYHIDCMGMSSDSYDRINKSNVSWICAACDSPNHSLSVLDSYLSVSENRFQVLSDIDNSQSEHNLAPNSSNSEDSRLSSTPSPLSNSKQDSTDSAPNPGSPTHQSSPIKGKNKRRKNIARPLKALSVNLQSMYAKREAFWEAVESCQPDVIIANETWLKPTLLNSEMMPPGYNTPIRKDRPDGYGGVLLATKNDLVDCEVEVKSDCEIIATKIQLYGQQPLIVVSAYRPPKNDLVYAQSLCQAIRQIIVGNPSAVVWVSGDFNLPDINWKTAAVDGHQYTAALNNCFISTFNDVGLSQTVDFPTRGNRTLDLFLTNRPTLISKCVPLPGVGDHDMILAISDVRAKKLKPVRRKIFLWRKADFDCIKSEILSFGKSFVESNSTNTNVDDMWEQISCELHKVLDTMVPSKFSSPRFSQPWINQHLKTLSRRKKRAYKRARKSRRPTDRDRYKNLKKVMQKECRSAYHSYINDMLCEEGKPKRFWSYIKNTRCESTGVAPLLKDGILQCDSTAKANLLNDQFASVFTHEDASHLPDLGESPHPSVPAFVIDSEGVRKLLANLKSHTACGPDNLPAYLLKEISSELAPVLSLLFNASLQQGKIPHAWKVANVVPIFKKGDKHKAENYRPISLTSIICKVAEHIIHSQIIHHLDEHNLLTDFQFGFRRKRSCESQLLVTVDDLATGLRDKQQIDAILLDFSKAFDRVPHERLLLKLNHYGVRNELLSWIRDFLQGRTQQVLLEGKKSNTTNVTSGVPQGTVLGPLLFLIFINDLPDCVSSSIRLYADDALLYRTINSHDDIESLHRDLANVQEWERKWLMSFNVDKCEVLRISNKRKPIIGASPYSIHGTTLRTLDEAKYLGVILQRNLNWKHHVHSICKKSNSTLGFLQRNLRKCPASIKERAYKTYVRPIVEYSSSVWDPHTKELISKIEMVQRRAARFVKADYNQQSSVTAMLKDLQWQSLQERRAHSKVIMLPSNQSTTLLYEEECTHWKKKKKKSFRKRPPPRRRDGQVPLRQHSTQHRTQESPSHASE</sequence>
<dbReference type="InterPro" id="IPR005135">
    <property type="entry name" value="Endo/exonuclease/phosphatase"/>
</dbReference>
<dbReference type="Gene3D" id="3.60.10.10">
    <property type="entry name" value="Endonuclease/exonuclease/phosphatase"/>
    <property type="match status" value="1"/>
</dbReference>
<keyword evidence="1" id="KW-0479">Metal-binding</keyword>
<reference evidence="7" key="1">
    <citation type="submission" date="2015-02" db="EMBL/GenBank/DDBJ databases">
        <title>Genome sequencing for Strongylocentrotus purpuratus.</title>
        <authorList>
            <person name="Murali S."/>
            <person name="Liu Y."/>
            <person name="Vee V."/>
            <person name="English A."/>
            <person name="Wang M."/>
            <person name="Skinner E."/>
            <person name="Han Y."/>
            <person name="Muzny D.M."/>
            <person name="Worley K.C."/>
            <person name="Gibbs R.A."/>
        </authorList>
    </citation>
    <scope>NUCLEOTIDE SEQUENCE</scope>
</reference>
<feature type="domain" description="Reverse transcriptase" evidence="5">
    <location>
        <begin position="602"/>
        <end position="870"/>
    </location>
</feature>
<dbReference type="InterPro" id="IPR011011">
    <property type="entry name" value="Znf_FYVE_PHD"/>
</dbReference>
<protein>
    <recommendedName>
        <fullName evidence="5">Reverse transcriptase domain-containing protein</fullName>
    </recommendedName>
</protein>
<keyword evidence="2" id="KW-0863">Zinc-finger</keyword>
<dbReference type="InterPro" id="IPR013083">
    <property type="entry name" value="Znf_RING/FYVE/PHD"/>
</dbReference>
<dbReference type="InParanoid" id="A0A7M7T2Z0"/>
<dbReference type="InterPro" id="IPR036691">
    <property type="entry name" value="Endo/exonu/phosph_ase_sf"/>
</dbReference>
<evidence type="ECO:0000256" key="1">
    <source>
        <dbReference type="ARBA" id="ARBA00022723"/>
    </source>
</evidence>
<dbReference type="GO" id="GO:0003824">
    <property type="term" value="F:catalytic activity"/>
    <property type="evidence" value="ECO:0007669"/>
    <property type="project" value="InterPro"/>
</dbReference>
<dbReference type="InterPro" id="IPR043502">
    <property type="entry name" value="DNA/RNA_pol_sf"/>
</dbReference>
<dbReference type="PANTHER" id="PTHR33395">
    <property type="entry name" value="TRANSCRIPTASE, PUTATIVE-RELATED-RELATED"/>
    <property type="match status" value="1"/>
</dbReference>
<dbReference type="OMA" id="NTRCEST"/>
<dbReference type="SUPFAM" id="SSF56672">
    <property type="entry name" value="DNA/RNA polymerases"/>
    <property type="match status" value="1"/>
</dbReference>
<dbReference type="InterPro" id="IPR000477">
    <property type="entry name" value="RT_dom"/>
</dbReference>
<accession>A0A7M7T2Z0</accession>
<evidence type="ECO:0000259" key="5">
    <source>
        <dbReference type="PROSITE" id="PS50878"/>
    </source>
</evidence>
<reference evidence="6" key="2">
    <citation type="submission" date="2021-01" db="UniProtKB">
        <authorList>
            <consortium name="EnsemblMetazoa"/>
        </authorList>
    </citation>
    <scope>IDENTIFICATION</scope>
</reference>